<dbReference type="AlphaFoldDB" id="A0A6L2LHM8"/>
<evidence type="ECO:0008006" key="3">
    <source>
        <dbReference type="Google" id="ProtNLM"/>
    </source>
</evidence>
<feature type="compositionally biased region" description="Low complexity" evidence="1">
    <location>
        <begin position="242"/>
        <end position="273"/>
    </location>
</feature>
<comment type="caution">
    <text evidence="2">The sequence shown here is derived from an EMBL/GenBank/DDBJ whole genome shotgun (WGS) entry which is preliminary data.</text>
</comment>
<protein>
    <recommendedName>
        <fullName evidence="3">Reverse transcriptase domain-containing protein</fullName>
    </recommendedName>
</protein>
<proteinExistence type="predicted"/>
<reference evidence="2" key="1">
    <citation type="journal article" date="2019" name="Sci. Rep.">
        <title>Draft genome of Tanacetum cinerariifolium, the natural source of mosquito coil.</title>
        <authorList>
            <person name="Yamashiro T."/>
            <person name="Shiraishi A."/>
            <person name="Satake H."/>
            <person name="Nakayama K."/>
        </authorList>
    </citation>
    <scope>NUCLEOTIDE SEQUENCE</scope>
</reference>
<organism evidence="2">
    <name type="scientific">Tanacetum cinerariifolium</name>
    <name type="common">Dalmatian daisy</name>
    <name type="synonym">Chrysanthemum cinerariifolium</name>
    <dbReference type="NCBI Taxonomy" id="118510"/>
    <lineage>
        <taxon>Eukaryota</taxon>
        <taxon>Viridiplantae</taxon>
        <taxon>Streptophyta</taxon>
        <taxon>Embryophyta</taxon>
        <taxon>Tracheophyta</taxon>
        <taxon>Spermatophyta</taxon>
        <taxon>Magnoliopsida</taxon>
        <taxon>eudicotyledons</taxon>
        <taxon>Gunneridae</taxon>
        <taxon>Pentapetalae</taxon>
        <taxon>asterids</taxon>
        <taxon>campanulids</taxon>
        <taxon>Asterales</taxon>
        <taxon>Asteraceae</taxon>
        <taxon>Asteroideae</taxon>
        <taxon>Anthemideae</taxon>
        <taxon>Anthemidinae</taxon>
        <taxon>Tanacetum</taxon>
    </lineage>
</organism>
<feature type="region of interest" description="Disordered" evidence="1">
    <location>
        <begin position="234"/>
        <end position="281"/>
    </location>
</feature>
<gene>
    <name evidence="2" type="ORF">Tci_032628</name>
</gene>
<evidence type="ECO:0000313" key="2">
    <source>
        <dbReference type="EMBL" id="GEU60650.1"/>
    </source>
</evidence>
<evidence type="ECO:0000256" key="1">
    <source>
        <dbReference type="SAM" id="MobiDB-lite"/>
    </source>
</evidence>
<dbReference type="EMBL" id="BKCJ010004372">
    <property type="protein sequence ID" value="GEU60650.1"/>
    <property type="molecule type" value="Genomic_DNA"/>
</dbReference>
<feature type="compositionally biased region" description="Polar residues" evidence="1">
    <location>
        <begin position="176"/>
        <end position="185"/>
    </location>
</feature>
<feature type="region of interest" description="Disordered" evidence="1">
    <location>
        <begin position="176"/>
        <end position="202"/>
    </location>
</feature>
<accession>A0A6L2LHM8</accession>
<sequence length="907" mass="102435">MSSPNHPTSDIEDAFSSNFPDYIPVSSDYVPSSPGKTFSESLNDSFGLVPIASPTLSLFHDDPYIKVMHAYYAKESPIPPSMIVPPSPMLSPMFNPQELFLPKDLLPPKNEDVTGHPPLFLPYLKNLRLEKALNPYFRMPPKRTSTSATPAMTQDAIRQLVANSVTATLEAQAATMANTNNLNKNTRPRETPSIEGTVTASKPQTLEEAINIAHRLMDQIIKCGSMQGTTDHKCKFDDRRSSNNNNNYPNNYVNNYQNNRNNNSNRNNDYRQQQNERPKTCRSYAATTTENNGNGFCSLCDFGAGNLFVYNLNPNSFNNSQKKIDHPPQPMPPIYDDDDDDYDYEESIIPLNDIISPEPPSNAITHVLLTLEPDDSLIIGNEELSTVLEKESDEFIKSSVEDLVPIPSEFEDISRSDSEYILPSFDNFSPINIPEEKPVTFSNTLFDSNNDFTSSDDESLFDEDIPDDNVKIYSNSLFDFEDDDDVKLLLHRNPSTPIMSVVSILEGFTNELPLKDNDDLFDLESKEDEWKKILYDAPIDDLMSEDKVFDLGILSHFLISSGSEDTIFDPGISASHFSLKPIASPRNGTFMCFNVYLNIFHESPMEICSSIHFNPNIMMIWEIPSGEIKAHIKVLSVLWGNRLPIRTVRGRCLEPDDSLIMRNEELSTISEKKSDEFIKSRVEDLVLIPSESEDISGSDSEYTLPSYNNFSSINVPEENPDVNPLFDEVLEDTECKDSYDSNLDELTFLVTPLFDSNEDKYFTPGDDVEILLHRDPSTPIMSVVFILKGFTNEPPLEEKDDLFDLESKENEWKNILYDAPIDDLMSEDKVFDPGILLPFLISSESEDTIFDIGISASHFSLKPVASHRNGTFMCFNIYLNIFNESLTEIFSSTHFNPNITMIWGESS</sequence>
<name>A0A6L2LHM8_TANCI</name>